<accession>A0A4V2URK1</accession>
<evidence type="ECO:0000256" key="1">
    <source>
        <dbReference type="SAM" id="MobiDB-lite"/>
    </source>
</evidence>
<feature type="signal peptide" evidence="2">
    <location>
        <begin position="1"/>
        <end position="19"/>
    </location>
</feature>
<keyword evidence="2" id="KW-0732">Signal</keyword>
<feature type="region of interest" description="Disordered" evidence="1">
    <location>
        <begin position="26"/>
        <end position="48"/>
    </location>
</feature>
<dbReference type="PROSITE" id="PS51257">
    <property type="entry name" value="PROKAR_LIPOPROTEIN"/>
    <property type="match status" value="1"/>
</dbReference>
<dbReference type="InterPro" id="IPR047750">
    <property type="entry name" value="YdjY-like"/>
</dbReference>
<proteinExistence type="predicted"/>
<evidence type="ECO:0000256" key="2">
    <source>
        <dbReference type="SAM" id="SignalP"/>
    </source>
</evidence>
<evidence type="ECO:0000313" key="3">
    <source>
        <dbReference type="EMBL" id="TCS77892.1"/>
    </source>
</evidence>
<evidence type="ECO:0000313" key="4">
    <source>
        <dbReference type="Proteomes" id="UP000295726"/>
    </source>
</evidence>
<feature type="chain" id="PRO_5039123200" description="Lipoprotein" evidence="2">
    <location>
        <begin position="20"/>
        <end position="235"/>
    </location>
</feature>
<comment type="caution">
    <text evidence="3">The sequence shown here is derived from an EMBL/GenBank/DDBJ whole genome shotgun (WGS) entry which is preliminary data.</text>
</comment>
<reference evidence="3 4" key="1">
    <citation type="submission" date="2019-03" db="EMBL/GenBank/DDBJ databases">
        <title>Genomic Encyclopedia of Type Strains, Phase IV (KMG-IV): sequencing the most valuable type-strain genomes for metagenomic binning, comparative biology and taxonomic classification.</title>
        <authorList>
            <person name="Goeker M."/>
        </authorList>
    </citation>
    <scope>NUCLEOTIDE SEQUENCE [LARGE SCALE GENOMIC DNA]</scope>
    <source>
        <strain evidence="3 4">DSM 29489</strain>
    </source>
</reference>
<evidence type="ECO:0008006" key="5">
    <source>
        <dbReference type="Google" id="ProtNLM"/>
    </source>
</evidence>
<dbReference type="RefSeq" id="WP_132381724.1">
    <property type="nucleotide sequence ID" value="NZ_DAIPCY010000002.1"/>
</dbReference>
<sequence>MKKVVVFIMTAVLSLSVIACGGKEKETKNDAAKSGSNQTAASADTEAAGEQKYKNLTVDADKKEISFEAVLNGTYFTEPTRHAIVGEDGGNADKSMFRAKAYNVDFNDALEELGLSGDSNVSMDDMSASADKNIVNTGDPLEFFIQWDGQEEIPFKDVIKADKDFDWNVVFTGNRDVAESTQAGCFLCLDSCAAGIAVNTLPVGTTAEGGTQFFANEEVLPDDGTTVTITVRPAE</sequence>
<dbReference type="NCBIfam" id="NF040466">
    <property type="entry name" value="ydjY_domain"/>
    <property type="match status" value="1"/>
</dbReference>
<keyword evidence="4" id="KW-1185">Reference proteome</keyword>
<dbReference type="OrthoDB" id="6571992at2"/>
<organism evidence="3 4">
    <name type="scientific">Muricomes intestini</name>
    <dbReference type="NCBI Taxonomy" id="1796634"/>
    <lineage>
        <taxon>Bacteria</taxon>
        <taxon>Bacillati</taxon>
        <taxon>Bacillota</taxon>
        <taxon>Clostridia</taxon>
        <taxon>Lachnospirales</taxon>
        <taxon>Lachnospiraceae</taxon>
        <taxon>Muricomes</taxon>
    </lineage>
</organism>
<dbReference type="EMBL" id="SLZZ01000014">
    <property type="protein sequence ID" value="TCS77892.1"/>
    <property type="molecule type" value="Genomic_DNA"/>
</dbReference>
<dbReference type="AlphaFoldDB" id="A0A4V2URK1"/>
<dbReference type="Proteomes" id="UP000295726">
    <property type="component" value="Unassembled WGS sequence"/>
</dbReference>
<protein>
    <recommendedName>
        <fullName evidence="5">Lipoprotein</fullName>
    </recommendedName>
</protein>
<name>A0A4V2URK1_9FIRM</name>
<gene>
    <name evidence="3" type="ORF">EDD59_11446</name>
</gene>